<keyword evidence="9" id="KW-0963">Cytoplasm</keyword>
<dbReference type="GO" id="GO:0005694">
    <property type="term" value="C:chromosome"/>
    <property type="evidence" value="ECO:0007669"/>
    <property type="project" value="InterPro"/>
</dbReference>
<comment type="miscellaneous">
    <text evidence="9">Few gyrases are as efficient as E.coli at forming negative supercoils. Not all organisms have 2 type II topoisomerases; in organisms with a single type II topoisomerase this enzyme also has to decatenate newly replicated chromosomes.</text>
</comment>
<evidence type="ECO:0000259" key="12">
    <source>
        <dbReference type="PROSITE" id="PS52040"/>
    </source>
</evidence>
<dbReference type="Gene3D" id="2.120.10.90">
    <property type="entry name" value="DNA gyrase/topoisomerase IV, subunit A, C-terminal"/>
    <property type="match status" value="1"/>
</dbReference>
<dbReference type="AlphaFoldDB" id="A0A9D1FPK8"/>
<dbReference type="FunFam" id="3.90.199.10:FF:000001">
    <property type="entry name" value="DNA gyrase subunit A"/>
    <property type="match status" value="1"/>
</dbReference>
<evidence type="ECO:0000313" key="14">
    <source>
        <dbReference type="Proteomes" id="UP000824002"/>
    </source>
</evidence>
<dbReference type="InterPro" id="IPR013758">
    <property type="entry name" value="Topo_IIA_A/C_ab"/>
</dbReference>
<dbReference type="NCBIfam" id="TIGR01063">
    <property type="entry name" value="gyrA"/>
    <property type="match status" value="1"/>
</dbReference>
<dbReference type="GO" id="GO:0006261">
    <property type="term" value="P:DNA-templated DNA replication"/>
    <property type="evidence" value="ECO:0007669"/>
    <property type="project" value="UniProtKB-UniRule"/>
</dbReference>
<sequence length="846" mass="94430">MRTAFLDYSMSVIMSRALPDVRDGLKPVHRRIVYTMHEAGLTPDKPFKKCATTVGDVLGKYHPHGDASVYDALVRLGQDFSLRYPLVDKHGNFGTIDGDPPAAYRYTEARMSKMALYMVADINKDTIDYDPNYDDSLKEPQVLPSRFPNLLVNGATGIAVGMATNIPPHNLREVIDACVALIHNPDLGLEGLMEYIKGPDFPTGGIIMGRSGIRAAYATGRGKITLRARTNIEEDSKGRSSIVVTEIPYMINKTRILENVAALVKDGRIPGISFIRDESDREGMRIVFELKRDAIPQVVLNQLFSYSSLQETVGVIMLALVNGQPKILTLKDMLRHYLDFQAEVITRRTRFDLNKAMERAHILEGLKRAVDIVDEIIATIRSCKGGQPEAKKAIMEKFGFDDPQASAIVAFRLGQLAGLEILKIEEELDGLHARIAEMQEILGDHNKVMEIVSKELLEIKEKFGDERRTDIQTVSGEVDIEDLIPREECVVTLTEKGYVKRQPADVYKIQKRGGRGVSGMKQKDEDIVQEMFICSSHDNMLFLTTKGRMFKLKCYEIPEGSRSSMGSHINNLLALEPEEQISAMMSVPGFDPGKYVVMVTRRGLIKRTRLDAYKNIRKNGLNAITLNEDDELVFSRLTNGECQLLIATRGGMIIRFDENDVREMSRTAMGVKAIRLKDGDEVVGMARVREGASVMTVTDKGLGRRTALEDYPIQSRNGLGKINYKVSEEKGTVCGIKVVDDTDDLIMISNDGVIIRIAVADVRLMSRYASGVRVMRLGENDRVVTFVRAEHADDEETEKIEDSPEEDAEAAEAEALEREMEADDAANPQEEEPEGDDPGDEEETEE</sequence>
<feature type="region of interest" description="Disordered" evidence="11">
    <location>
        <begin position="788"/>
        <end position="846"/>
    </location>
</feature>
<feature type="active site" description="O-(5'-phospho-DNA)-tyrosine intermediate" evidence="9 10">
    <location>
        <position position="106"/>
    </location>
</feature>
<dbReference type="GO" id="GO:0005524">
    <property type="term" value="F:ATP binding"/>
    <property type="evidence" value="ECO:0007669"/>
    <property type="project" value="UniProtKB-UniRule"/>
</dbReference>
<evidence type="ECO:0000256" key="4">
    <source>
        <dbReference type="ARBA" id="ARBA00022840"/>
    </source>
</evidence>
<gene>
    <name evidence="9 13" type="primary">gyrA</name>
    <name evidence="13" type="ORF">IAB51_12700</name>
</gene>
<dbReference type="PANTHER" id="PTHR43493:SF5">
    <property type="entry name" value="DNA GYRASE SUBUNIT A, CHLOROPLASTIC_MITOCHONDRIAL"/>
    <property type="match status" value="1"/>
</dbReference>
<comment type="catalytic activity">
    <reaction evidence="1 9 10">
        <text>ATP-dependent breakage, passage and rejoining of double-stranded DNA.</text>
        <dbReference type="EC" id="5.6.2.2"/>
    </reaction>
</comment>
<name>A0A9D1FPK8_9FIRM</name>
<protein>
    <recommendedName>
        <fullName evidence="9">DNA gyrase subunit A</fullName>
        <ecNumber evidence="9">5.6.2.2</ecNumber>
    </recommendedName>
</protein>
<dbReference type="EMBL" id="DVJP01000082">
    <property type="protein sequence ID" value="HIS77636.1"/>
    <property type="molecule type" value="Genomic_DNA"/>
</dbReference>
<dbReference type="SUPFAM" id="SSF56719">
    <property type="entry name" value="Type II DNA topoisomerase"/>
    <property type="match status" value="1"/>
</dbReference>
<keyword evidence="5 9" id="KW-0799">Topoisomerase</keyword>
<comment type="similarity">
    <text evidence="2 9">Belongs to the type II topoisomerase GyrA/ParC subunit family.</text>
</comment>
<evidence type="ECO:0000256" key="9">
    <source>
        <dbReference type="HAMAP-Rule" id="MF_01897"/>
    </source>
</evidence>
<evidence type="ECO:0000256" key="5">
    <source>
        <dbReference type="ARBA" id="ARBA00023029"/>
    </source>
</evidence>
<dbReference type="InterPro" id="IPR013760">
    <property type="entry name" value="Topo_IIA-like_dom_sf"/>
</dbReference>
<dbReference type="GO" id="GO:0006265">
    <property type="term" value="P:DNA topological change"/>
    <property type="evidence" value="ECO:0007669"/>
    <property type="project" value="UniProtKB-UniRule"/>
</dbReference>
<dbReference type="Proteomes" id="UP000824002">
    <property type="component" value="Unassembled WGS sequence"/>
</dbReference>
<reference evidence="13" key="2">
    <citation type="journal article" date="2021" name="PeerJ">
        <title>Extensive microbial diversity within the chicken gut microbiome revealed by metagenomics and culture.</title>
        <authorList>
            <person name="Gilroy R."/>
            <person name="Ravi A."/>
            <person name="Getino M."/>
            <person name="Pursley I."/>
            <person name="Horton D.L."/>
            <person name="Alikhan N.F."/>
            <person name="Baker D."/>
            <person name="Gharbi K."/>
            <person name="Hall N."/>
            <person name="Watson M."/>
            <person name="Adriaenssens E.M."/>
            <person name="Foster-Nyarko E."/>
            <person name="Jarju S."/>
            <person name="Secka A."/>
            <person name="Antonio M."/>
            <person name="Oren A."/>
            <person name="Chaudhuri R.R."/>
            <person name="La Ragione R."/>
            <person name="Hildebrand F."/>
            <person name="Pallen M.J."/>
        </authorList>
    </citation>
    <scope>NUCLEOTIDE SEQUENCE</scope>
    <source>
        <strain evidence="13">CHK199-13235</strain>
    </source>
</reference>
<dbReference type="InterPro" id="IPR006691">
    <property type="entry name" value="GyrA/parC_rep"/>
</dbReference>
<dbReference type="GO" id="GO:0034335">
    <property type="term" value="F:DNA negative supercoiling activity"/>
    <property type="evidence" value="ECO:0007669"/>
    <property type="project" value="UniProtKB-ARBA"/>
</dbReference>
<evidence type="ECO:0000256" key="6">
    <source>
        <dbReference type="ARBA" id="ARBA00023125"/>
    </source>
</evidence>
<evidence type="ECO:0000256" key="10">
    <source>
        <dbReference type="PROSITE-ProRule" id="PRU01384"/>
    </source>
</evidence>
<comment type="subunit">
    <text evidence="9">Heterotetramer, composed of two GyrA and two GyrB chains. In the heterotetramer, GyrA contains the active site tyrosine that forms a transient covalent intermediate with DNA, while GyrB binds cofactors and catalyzes ATP hydrolysis.</text>
</comment>
<dbReference type="FunFam" id="1.10.268.10:FF:000001">
    <property type="entry name" value="DNA gyrase subunit A"/>
    <property type="match status" value="1"/>
</dbReference>
<comment type="caution">
    <text evidence="13">The sequence shown here is derived from an EMBL/GenBank/DDBJ whole genome shotgun (WGS) entry which is preliminary data.</text>
</comment>
<keyword evidence="4 9" id="KW-0067">ATP-binding</keyword>
<dbReference type="InterPro" id="IPR002205">
    <property type="entry name" value="Topo_IIA_dom_A"/>
</dbReference>
<dbReference type="Gene3D" id="3.90.199.10">
    <property type="entry name" value="Topoisomerase II, domain 5"/>
    <property type="match status" value="1"/>
</dbReference>
<accession>A0A9D1FPK8</accession>
<dbReference type="GO" id="GO:0003677">
    <property type="term" value="F:DNA binding"/>
    <property type="evidence" value="ECO:0007669"/>
    <property type="project" value="UniProtKB-UniRule"/>
</dbReference>
<keyword evidence="6 9" id="KW-0238">DNA-binding</keyword>
<evidence type="ECO:0000313" key="13">
    <source>
        <dbReference type="EMBL" id="HIS77636.1"/>
    </source>
</evidence>
<evidence type="ECO:0000256" key="7">
    <source>
        <dbReference type="ARBA" id="ARBA00023235"/>
    </source>
</evidence>
<dbReference type="FunFam" id="2.120.10.90:FF:000005">
    <property type="entry name" value="DNA topoisomerase 4 subunit A"/>
    <property type="match status" value="1"/>
</dbReference>
<dbReference type="Pfam" id="PF00521">
    <property type="entry name" value="DNA_topoisoIV"/>
    <property type="match status" value="1"/>
</dbReference>
<dbReference type="SUPFAM" id="SSF101904">
    <property type="entry name" value="GyrA/ParC C-terminal domain-like"/>
    <property type="match status" value="1"/>
</dbReference>
<evidence type="ECO:0000256" key="2">
    <source>
        <dbReference type="ARBA" id="ARBA00008263"/>
    </source>
</evidence>
<dbReference type="CDD" id="cd00187">
    <property type="entry name" value="TOP4c"/>
    <property type="match status" value="1"/>
</dbReference>
<dbReference type="PANTHER" id="PTHR43493">
    <property type="entry name" value="DNA GYRASE/TOPOISOMERASE SUBUNIT A"/>
    <property type="match status" value="1"/>
</dbReference>
<keyword evidence="3 9" id="KW-0547">Nucleotide-binding</keyword>
<dbReference type="GO" id="GO:0005737">
    <property type="term" value="C:cytoplasm"/>
    <property type="evidence" value="ECO:0007669"/>
    <property type="project" value="UniProtKB-SubCell"/>
</dbReference>
<dbReference type="InterPro" id="IPR035516">
    <property type="entry name" value="Gyrase/topoIV_suA_C"/>
</dbReference>
<dbReference type="FunFam" id="3.30.1360.40:FF:000002">
    <property type="entry name" value="DNA gyrase subunit A"/>
    <property type="match status" value="1"/>
</dbReference>
<dbReference type="HAMAP" id="MF_01897">
    <property type="entry name" value="GyrA"/>
    <property type="match status" value="1"/>
</dbReference>
<comment type="function">
    <text evidence="9">A type II topoisomerase that negatively supercoils closed circular double-stranded (ds) DNA in an ATP-dependent manner to modulate DNA topology and maintain chromosomes in an underwound state. Negative supercoiling favors strand separation, and DNA replication, transcription, recombination and repair, all of which involve strand separation. Also able to catalyze the interconversion of other topological isomers of dsDNA rings, including catenanes and knotted rings. Type II topoisomerases break and join 2 DNA strands simultaneously in an ATP-dependent manner.</text>
</comment>
<dbReference type="NCBIfam" id="NF004044">
    <property type="entry name" value="PRK05561.1"/>
    <property type="match status" value="1"/>
</dbReference>
<dbReference type="InterPro" id="IPR050220">
    <property type="entry name" value="Type_II_DNA_Topoisomerases"/>
</dbReference>
<dbReference type="InterPro" id="IPR013757">
    <property type="entry name" value="Topo_IIA_A_a_sf"/>
</dbReference>
<evidence type="ECO:0000256" key="3">
    <source>
        <dbReference type="ARBA" id="ARBA00022741"/>
    </source>
</evidence>
<dbReference type="GO" id="GO:0009330">
    <property type="term" value="C:DNA topoisomerase type II (double strand cut, ATP-hydrolyzing) complex"/>
    <property type="evidence" value="ECO:0007669"/>
    <property type="project" value="TreeGrafter"/>
</dbReference>
<dbReference type="InterPro" id="IPR005743">
    <property type="entry name" value="GyrA"/>
</dbReference>
<dbReference type="Gene3D" id="1.10.268.10">
    <property type="entry name" value="Topoisomerase, domain 3"/>
    <property type="match status" value="1"/>
</dbReference>
<dbReference type="PROSITE" id="PS52040">
    <property type="entry name" value="TOPO_IIA"/>
    <property type="match status" value="1"/>
</dbReference>
<evidence type="ECO:0000256" key="1">
    <source>
        <dbReference type="ARBA" id="ARBA00000185"/>
    </source>
</evidence>
<dbReference type="Gene3D" id="3.30.1360.40">
    <property type="match status" value="1"/>
</dbReference>
<dbReference type="NCBIfam" id="NF004043">
    <property type="entry name" value="PRK05560.1"/>
    <property type="match status" value="1"/>
</dbReference>
<dbReference type="SMART" id="SM00434">
    <property type="entry name" value="TOP4c"/>
    <property type="match status" value="1"/>
</dbReference>
<feature type="compositionally biased region" description="Acidic residues" evidence="11">
    <location>
        <begin position="792"/>
        <end position="846"/>
    </location>
</feature>
<proteinExistence type="inferred from homology"/>
<feature type="domain" description="Topo IIA-type catalytic" evidence="12">
    <location>
        <begin position="18"/>
        <end position="483"/>
    </location>
</feature>
<keyword evidence="7 9" id="KW-0413">Isomerase</keyword>
<evidence type="ECO:0000256" key="11">
    <source>
        <dbReference type="SAM" id="MobiDB-lite"/>
    </source>
</evidence>
<organism evidence="13 14">
    <name type="scientific">Candidatus Merdivicinus excrementipullorum</name>
    <dbReference type="NCBI Taxonomy" id="2840867"/>
    <lineage>
        <taxon>Bacteria</taxon>
        <taxon>Bacillati</taxon>
        <taxon>Bacillota</taxon>
        <taxon>Clostridia</taxon>
        <taxon>Eubacteriales</taxon>
        <taxon>Oscillospiraceae</taxon>
        <taxon>Oscillospiraceae incertae sedis</taxon>
        <taxon>Candidatus Merdivicinus</taxon>
    </lineage>
</organism>
<dbReference type="EC" id="5.6.2.2" evidence="9"/>
<feature type="short sequence motif" description="GyrA-box" evidence="9">
    <location>
        <begin position="510"/>
        <end position="516"/>
    </location>
</feature>
<reference evidence="13" key="1">
    <citation type="submission" date="2020-10" db="EMBL/GenBank/DDBJ databases">
        <authorList>
            <person name="Gilroy R."/>
        </authorList>
    </citation>
    <scope>NUCLEOTIDE SEQUENCE</scope>
    <source>
        <strain evidence="13">CHK199-13235</strain>
    </source>
</reference>
<comment type="subcellular location">
    <subcellularLocation>
        <location evidence="9">Cytoplasm</location>
    </subcellularLocation>
</comment>
<comment type="subunit">
    <text evidence="8">Heterotetramer composed of ParC and ParE.</text>
</comment>
<evidence type="ECO:0000256" key="8">
    <source>
        <dbReference type="ARBA" id="ARBA00063644"/>
    </source>
</evidence>
<dbReference type="Pfam" id="PF03989">
    <property type="entry name" value="DNA_gyraseA_C"/>
    <property type="match status" value="6"/>
</dbReference>